<comment type="caution">
    <text evidence="6">The sequence shown here is derived from an EMBL/GenBank/DDBJ whole genome shotgun (WGS) entry which is preliminary data.</text>
</comment>
<evidence type="ECO:0000256" key="4">
    <source>
        <dbReference type="ARBA" id="ARBA00022857"/>
    </source>
</evidence>
<keyword evidence="7" id="KW-1185">Reference proteome</keyword>
<dbReference type="GO" id="GO:0050660">
    <property type="term" value="F:flavin adenine dinucleotide binding"/>
    <property type="evidence" value="ECO:0007669"/>
    <property type="project" value="InterPro"/>
</dbReference>
<dbReference type="EMBL" id="AQGS01000107">
    <property type="protein sequence ID" value="EPS42633.1"/>
    <property type="molecule type" value="Genomic_DNA"/>
</dbReference>
<name>S8BT03_DACHA</name>
<dbReference type="PRINTS" id="PR00370">
    <property type="entry name" value="FMOXYGENASE"/>
</dbReference>
<evidence type="ECO:0000256" key="3">
    <source>
        <dbReference type="ARBA" id="ARBA00022827"/>
    </source>
</evidence>
<gene>
    <name evidence="6" type="ORF">H072_3365</name>
</gene>
<dbReference type="STRING" id="1284197.S8BT03"/>
<dbReference type="SUPFAM" id="SSF51905">
    <property type="entry name" value="FAD/NAD(P)-binding domain"/>
    <property type="match status" value="1"/>
</dbReference>
<dbReference type="Pfam" id="PF00743">
    <property type="entry name" value="FMO-like"/>
    <property type="match status" value="1"/>
</dbReference>
<protein>
    <submittedName>
        <fullName evidence="6">Uncharacterized protein</fullName>
    </submittedName>
</protein>
<dbReference type="PIRSF" id="PIRSF000332">
    <property type="entry name" value="FMO"/>
    <property type="match status" value="1"/>
</dbReference>
<dbReference type="OMA" id="HYLKVWG"/>
<dbReference type="InterPro" id="IPR020946">
    <property type="entry name" value="Flavin_mOase-like"/>
</dbReference>
<dbReference type="InterPro" id="IPR036188">
    <property type="entry name" value="FAD/NAD-bd_sf"/>
</dbReference>
<sequence>MTEKVAVIGLGGTGLVSLKNLHEAGLAAVGFDRRDHIGGIWEFDPDENLTSVLKSTRTNISRHRFTFSDFEYPPELKDNFPKAEDIAKYIQAYANHFNLLKHCRLGVTITKLERSKDGQCWDLTIIDTDGKTVTEQYKRVIVCTGPQNKGLIPAHEGVKDFKGKILHSQGFKGPEPFSKQRVIVVGISNTAGDIAADLTEVTDDVYVSHRSGARLVSRTPDGQKPTDHLATRRLGRIIFLFTPFFPRFMGRLGEILIEAGMKKKYKGILKKEWRLLPAPPIPNVAPVMNDYLVDYLHKGKLKSVHGIKRYLDDGTSIELLDGEILRNIDAVIYCTGYDWDYSHLGNGANPTAYPTPEWDSMEHAKLMPFPRLYWGIFSTDYPESLAFIGTYRGHSLSAFSNSDLASSAIAQIWKGNYPIPTKQEMDNWCNDHYRVMLDHIALWRTQTIACDSRKLHDWLNEAAGTGVNQKLGWGWQGWKFWWQDRELYYLLMDGVDTAFLQRLFDVRGEKGRKRWEGARDAILRSNGKIP</sequence>
<keyword evidence="2" id="KW-0285">Flavoprotein</keyword>
<dbReference type="eggNOG" id="KOG1399">
    <property type="taxonomic scope" value="Eukaryota"/>
</dbReference>
<dbReference type="Gene3D" id="3.50.50.60">
    <property type="entry name" value="FAD/NAD(P)-binding domain"/>
    <property type="match status" value="4"/>
</dbReference>
<dbReference type="Proteomes" id="UP000015100">
    <property type="component" value="Unassembled WGS sequence"/>
</dbReference>
<dbReference type="GO" id="GO:0050661">
    <property type="term" value="F:NADP binding"/>
    <property type="evidence" value="ECO:0007669"/>
    <property type="project" value="InterPro"/>
</dbReference>
<proteinExistence type="inferred from homology"/>
<organism evidence="6 7">
    <name type="scientific">Dactylellina haptotyla (strain CBS 200.50)</name>
    <name type="common">Nematode-trapping fungus</name>
    <name type="synonym">Monacrosporium haptotylum</name>
    <dbReference type="NCBI Taxonomy" id="1284197"/>
    <lineage>
        <taxon>Eukaryota</taxon>
        <taxon>Fungi</taxon>
        <taxon>Dikarya</taxon>
        <taxon>Ascomycota</taxon>
        <taxon>Pezizomycotina</taxon>
        <taxon>Orbiliomycetes</taxon>
        <taxon>Orbiliales</taxon>
        <taxon>Orbiliaceae</taxon>
        <taxon>Dactylellina</taxon>
    </lineage>
</organism>
<reference evidence="7" key="2">
    <citation type="submission" date="2013-04" db="EMBL/GenBank/DDBJ databases">
        <title>Genomic mechanisms accounting for the adaptation to parasitism in nematode-trapping fungi.</title>
        <authorList>
            <person name="Ahren D.G."/>
        </authorList>
    </citation>
    <scope>NUCLEOTIDE SEQUENCE [LARGE SCALE GENOMIC DNA]</scope>
    <source>
        <strain evidence="7">CBS 200.50</strain>
    </source>
</reference>
<evidence type="ECO:0000313" key="7">
    <source>
        <dbReference type="Proteomes" id="UP000015100"/>
    </source>
</evidence>
<dbReference type="PANTHER" id="PTHR23023">
    <property type="entry name" value="DIMETHYLANILINE MONOOXYGENASE"/>
    <property type="match status" value="1"/>
</dbReference>
<dbReference type="OrthoDB" id="66881at2759"/>
<evidence type="ECO:0000313" key="6">
    <source>
        <dbReference type="EMBL" id="EPS42633.1"/>
    </source>
</evidence>
<evidence type="ECO:0000256" key="2">
    <source>
        <dbReference type="ARBA" id="ARBA00022630"/>
    </source>
</evidence>
<evidence type="ECO:0000256" key="1">
    <source>
        <dbReference type="ARBA" id="ARBA00009183"/>
    </source>
</evidence>
<dbReference type="HOGENOM" id="CLU_006909_8_1_1"/>
<keyword evidence="5" id="KW-0560">Oxidoreductase</keyword>
<keyword evidence="3" id="KW-0274">FAD</keyword>
<dbReference type="GO" id="GO:0004499">
    <property type="term" value="F:N,N-dimethylaniline monooxygenase activity"/>
    <property type="evidence" value="ECO:0007669"/>
    <property type="project" value="InterPro"/>
</dbReference>
<dbReference type="AlphaFoldDB" id="S8BT03"/>
<evidence type="ECO:0000256" key="5">
    <source>
        <dbReference type="ARBA" id="ARBA00023002"/>
    </source>
</evidence>
<comment type="similarity">
    <text evidence="1">Belongs to the FMO family.</text>
</comment>
<reference evidence="6 7" key="1">
    <citation type="journal article" date="2013" name="PLoS Genet.">
        <title>Genomic mechanisms accounting for the adaptation to parasitism in nematode-trapping fungi.</title>
        <authorList>
            <person name="Meerupati T."/>
            <person name="Andersson K.M."/>
            <person name="Friman E."/>
            <person name="Kumar D."/>
            <person name="Tunlid A."/>
            <person name="Ahren D."/>
        </authorList>
    </citation>
    <scope>NUCLEOTIDE SEQUENCE [LARGE SCALE GENOMIC DNA]</scope>
    <source>
        <strain evidence="6 7">CBS 200.50</strain>
    </source>
</reference>
<keyword evidence="4" id="KW-0521">NADP</keyword>
<accession>S8BT03</accession>
<dbReference type="InterPro" id="IPR000960">
    <property type="entry name" value="Flavin_mOase"/>
</dbReference>
<dbReference type="InterPro" id="IPR050346">
    <property type="entry name" value="FMO-like"/>
</dbReference>